<feature type="region of interest" description="Disordered" evidence="1">
    <location>
        <begin position="94"/>
        <end position="115"/>
    </location>
</feature>
<dbReference type="AlphaFoldDB" id="A0A0J7NJ09"/>
<accession>A0A0J7NJ09</accession>
<evidence type="ECO:0000313" key="2">
    <source>
        <dbReference type="EMBL" id="KMQ92500.1"/>
    </source>
</evidence>
<sequence length="115" mass="11983">MTGGQNNMILKCDRNPADASKNISRYTAFGSALNTEAGAPNSGAYANFKVNSSEVSAAPTVTTVTTTQKAIVADKTGTTEVTATDKATLDKANGKKEETVTKTTKVSKKAKKANH</sequence>
<dbReference type="PaxDb" id="67767-A0A0J7NJ09"/>
<name>A0A0J7NJ09_LASNI</name>
<evidence type="ECO:0000313" key="3">
    <source>
        <dbReference type="Proteomes" id="UP000036403"/>
    </source>
</evidence>
<organism evidence="2 3">
    <name type="scientific">Lasius niger</name>
    <name type="common">Black garden ant</name>
    <dbReference type="NCBI Taxonomy" id="67767"/>
    <lineage>
        <taxon>Eukaryota</taxon>
        <taxon>Metazoa</taxon>
        <taxon>Ecdysozoa</taxon>
        <taxon>Arthropoda</taxon>
        <taxon>Hexapoda</taxon>
        <taxon>Insecta</taxon>
        <taxon>Pterygota</taxon>
        <taxon>Neoptera</taxon>
        <taxon>Endopterygota</taxon>
        <taxon>Hymenoptera</taxon>
        <taxon>Apocrita</taxon>
        <taxon>Aculeata</taxon>
        <taxon>Formicoidea</taxon>
        <taxon>Formicidae</taxon>
        <taxon>Formicinae</taxon>
        <taxon>Lasius</taxon>
        <taxon>Lasius</taxon>
    </lineage>
</organism>
<comment type="caution">
    <text evidence="2">The sequence shown here is derived from an EMBL/GenBank/DDBJ whole genome shotgun (WGS) entry which is preliminary data.</text>
</comment>
<protein>
    <submittedName>
        <fullName evidence="2">Uncharacterized protein</fullName>
    </submittedName>
</protein>
<keyword evidence="3" id="KW-1185">Reference proteome</keyword>
<dbReference type="Proteomes" id="UP000036403">
    <property type="component" value="Unassembled WGS sequence"/>
</dbReference>
<proteinExistence type="predicted"/>
<reference evidence="2 3" key="1">
    <citation type="submission" date="2015-04" db="EMBL/GenBank/DDBJ databases">
        <title>Lasius niger genome sequencing.</title>
        <authorList>
            <person name="Konorov E.A."/>
            <person name="Nikitin M.A."/>
            <person name="Kirill M.V."/>
            <person name="Chang P."/>
        </authorList>
    </citation>
    <scope>NUCLEOTIDE SEQUENCE [LARGE SCALE GENOMIC DNA]</scope>
    <source>
        <tissue evidence="2">Whole</tissue>
    </source>
</reference>
<gene>
    <name evidence="2" type="ORF">RF55_7499</name>
</gene>
<evidence type="ECO:0000256" key="1">
    <source>
        <dbReference type="SAM" id="MobiDB-lite"/>
    </source>
</evidence>
<feature type="compositionally biased region" description="Basic residues" evidence="1">
    <location>
        <begin position="105"/>
        <end position="115"/>
    </location>
</feature>
<dbReference type="EMBL" id="LBMM01004369">
    <property type="protein sequence ID" value="KMQ92500.1"/>
    <property type="molecule type" value="Genomic_DNA"/>
</dbReference>